<feature type="transmembrane region" description="Helical" evidence="7">
    <location>
        <begin position="599"/>
        <end position="615"/>
    </location>
</feature>
<evidence type="ECO:0000256" key="5">
    <source>
        <dbReference type="ARBA" id="ARBA00023242"/>
    </source>
</evidence>
<feature type="transmembrane region" description="Helical" evidence="7">
    <location>
        <begin position="537"/>
        <end position="556"/>
    </location>
</feature>
<evidence type="ECO:0000256" key="6">
    <source>
        <dbReference type="SAM" id="MobiDB-lite"/>
    </source>
</evidence>
<keyword evidence="2 7" id="KW-0812">Transmembrane</keyword>
<evidence type="ECO:0000256" key="4">
    <source>
        <dbReference type="ARBA" id="ARBA00023136"/>
    </source>
</evidence>
<evidence type="ECO:0000313" key="10">
    <source>
        <dbReference type="Proteomes" id="UP000094526"/>
    </source>
</evidence>
<feature type="compositionally biased region" description="Low complexity" evidence="6">
    <location>
        <begin position="384"/>
        <end position="393"/>
    </location>
</feature>
<dbReference type="AlphaFoldDB" id="A0A1C1CUK9"/>
<feature type="transmembrane region" description="Helical" evidence="7">
    <location>
        <begin position="568"/>
        <end position="587"/>
    </location>
</feature>
<name>A0A1C1CUK9_9EURO</name>
<dbReference type="OrthoDB" id="5966927at2759"/>
<dbReference type="EMBL" id="LGRB01000009">
    <property type="protein sequence ID" value="OCT52181.1"/>
    <property type="molecule type" value="Genomic_DNA"/>
</dbReference>
<dbReference type="eggNOG" id="KOG4623">
    <property type="taxonomic scope" value="Eukaryota"/>
</dbReference>
<feature type="region of interest" description="Disordered" evidence="6">
    <location>
        <begin position="740"/>
        <end position="828"/>
    </location>
</feature>
<feature type="compositionally biased region" description="Polar residues" evidence="6">
    <location>
        <begin position="336"/>
        <end position="354"/>
    </location>
</feature>
<evidence type="ECO:0000259" key="8">
    <source>
        <dbReference type="Pfam" id="PF09779"/>
    </source>
</evidence>
<protein>
    <recommendedName>
        <fullName evidence="8">Ima1 N-terminal domain-containing protein</fullName>
    </recommendedName>
</protein>
<dbReference type="GO" id="GO:0044732">
    <property type="term" value="C:mitotic spindle pole body"/>
    <property type="evidence" value="ECO:0007669"/>
    <property type="project" value="TreeGrafter"/>
</dbReference>
<dbReference type="VEuPathDB" id="FungiDB:CLCR_08023"/>
<feature type="transmembrane region" description="Helical" evidence="7">
    <location>
        <begin position="266"/>
        <end position="289"/>
    </location>
</feature>
<accession>A0A1C1CUK9</accession>
<gene>
    <name evidence="9" type="ORF">CLCR_08023</name>
</gene>
<dbReference type="Pfam" id="PF09779">
    <property type="entry name" value="Ima1_N"/>
    <property type="match status" value="1"/>
</dbReference>
<dbReference type="GO" id="GO:0071765">
    <property type="term" value="P:nuclear inner membrane organization"/>
    <property type="evidence" value="ECO:0007669"/>
    <property type="project" value="InterPro"/>
</dbReference>
<dbReference type="PANTHER" id="PTHR28538">
    <property type="entry name" value="INTEGRAL INNER NUCLEAR MEMBRANE PROTEIN IMA1"/>
    <property type="match status" value="1"/>
</dbReference>
<dbReference type="Proteomes" id="UP000094526">
    <property type="component" value="Unassembled WGS sequence"/>
</dbReference>
<dbReference type="VEuPathDB" id="FungiDB:G647_05974"/>
<keyword evidence="3 7" id="KW-1133">Transmembrane helix</keyword>
<comment type="caution">
    <text evidence="9">The sequence shown here is derived from an EMBL/GenBank/DDBJ whole genome shotgun (WGS) entry which is preliminary data.</text>
</comment>
<feature type="transmembrane region" description="Helical" evidence="7">
    <location>
        <begin position="227"/>
        <end position="245"/>
    </location>
</feature>
<dbReference type="PANTHER" id="PTHR28538:SF1">
    <property type="entry name" value="INTEGRAL INNER NUCLEAR MEMBRANE PROTEIN IMA1"/>
    <property type="match status" value="1"/>
</dbReference>
<feature type="region of interest" description="Disordered" evidence="6">
    <location>
        <begin position="336"/>
        <end position="448"/>
    </location>
</feature>
<feature type="transmembrane region" description="Helical" evidence="7">
    <location>
        <begin position="169"/>
        <end position="196"/>
    </location>
</feature>
<feature type="transmembrane region" description="Helical" evidence="7">
    <location>
        <begin position="295"/>
        <end position="313"/>
    </location>
</feature>
<evidence type="ECO:0000313" key="9">
    <source>
        <dbReference type="EMBL" id="OCT52181.1"/>
    </source>
</evidence>
<evidence type="ECO:0000256" key="7">
    <source>
        <dbReference type="SAM" id="Phobius"/>
    </source>
</evidence>
<keyword evidence="10" id="KW-1185">Reference proteome</keyword>
<dbReference type="InterPro" id="IPR018617">
    <property type="entry name" value="Ima1_N"/>
</dbReference>
<dbReference type="InterPro" id="IPR042321">
    <property type="entry name" value="Ima1"/>
</dbReference>
<dbReference type="GO" id="GO:0034992">
    <property type="term" value="C:microtubule organizing center attachment site"/>
    <property type="evidence" value="ECO:0007669"/>
    <property type="project" value="TreeGrafter"/>
</dbReference>
<evidence type="ECO:0000256" key="1">
    <source>
        <dbReference type="ARBA" id="ARBA00004473"/>
    </source>
</evidence>
<keyword evidence="5" id="KW-0539">Nucleus</keyword>
<comment type="subcellular location">
    <subcellularLocation>
        <location evidence="1">Nucleus inner membrane</location>
        <topology evidence="1">Multi-pass membrane protein</topology>
    </subcellularLocation>
</comment>
<keyword evidence="4 7" id="KW-0472">Membrane</keyword>
<dbReference type="STRING" id="86049.A0A1C1CUK9"/>
<sequence length="828" mass="92482">MPVTLRQRLDCHYCGQRSKQTPGKKRGGRFQCEHCLAVNFFDENGEIADVPLEEAAPAQDLAQPVEADPLADGFSARDSIFCSTCLKNQHIFNYTLSQYLPGPEDPDYDRLEAELPEYKKGLEQRYPQCCAKCEPKVRAQLQEATYNARSDHLRRVLEKSRQRRIASRWGWRSLLVNAAGLGYFASLAAQVLWHLYGSQISSISPMEVIQPAECIRQRAFHSSCLDATEPLVGLSLVLGLLCVWWNPQWQEKLVNSEGRLVGLHQYYLMQLVLLGLRFSAWIIIFHLPVSLRVKAMLHACFAVVLSVLAGWSVTRIVKVRFAPPINWNQDPAPLLTNQQFVPPGRSGSQGTQPLQDRPFSVDSLAQPSKPTYQPWDPPTPPPDAADAMDWTPTQRTFQPHPKQVRHQSLDRTPFHGTLPGLNARGVLKNNQNQKQPGREAIGLPPGFFDKPKTTTLPPRQTALAGEAMAQPTFFGHTRESDTGLEDIFDSVFSLRDRSSGEDRPTSARTPKLVRDFGRRQTDTFEVPPMTNGASPLALFRGISIFFILIGLASWILEAALSSQTSQLGYYLVLSSTSIPIGHIMISLYEDGARHHFLKLFLYAFEATALVAVAKLREPFGDLLRDLWDKLAIGAVALLLPQEYLALNRSYSRSSSEKWNMAQNSAPARRESRQPGQKPLSEPTMAERSRAIMPGLVRAESNESIETRPSVTTDSEPRESSPWDSPLKAQNERFDYFDTMLPQTYTRSNTRRASSRPQQAQKRNEPILPSGGSRPATTQPFGLDVLMPPPGDGLLGDHSTGLTNTFRRNLKLSAPAHNPGAGASPRRRL</sequence>
<proteinExistence type="predicted"/>
<evidence type="ECO:0000256" key="2">
    <source>
        <dbReference type="ARBA" id="ARBA00022692"/>
    </source>
</evidence>
<evidence type="ECO:0000256" key="3">
    <source>
        <dbReference type="ARBA" id="ARBA00022989"/>
    </source>
</evidence>
<reference evidence="10" key="1">
    <citation type="submission" date="2015-07" db="EMBL/GenBank/DDBJ databases">
        <authorList>
            <person name="Teixeira M.M."/>
            <person name="Souza R.C."/>
            <person name="Almeida L.G."/>
            <person name="Vicente V.A."/>
            <person name="de Hoog S."/>
            <person name="Bocca A.L."/>
            <person name="de Almeida S.R."/>
            <person name="Vasconcelos A.T."/>
            <person name="Felipe M.S."/>
        </authorList>
    </citation>
    <scope>NUCLEOTIDE SEQUENCE [LARGE SCALE GENOMIC DNA]</scope>
    <source>
        <strain evidence="10">KSF</strain>
    </source>
</reference>
<feature type="domain" description="Ima1 N-terminal" evidence="8">
    <location>
        <begin position="10"/>
        <end position="137"/>
    </location>
</feature>
<feature type="compositionally biased region" description="Polar residues" evidence="6">
    <location>
        <begin position="701"/>
        <end position="713"/>
    </location>
</feature>
<dbReference type="GO" id="GO:0034506">
    <property type="term" value="C:chromosome, centromeric core domain"/>
    <property type="evidence" value="ECO:0007669"/>
    <property type="project" value="TreeGrafter"/>
</dbReference>
<dbReference type="GO" id="GO:0005637">
    <property type="term" value="C:nuclear inner membrane"/>
    <property type="evidence" value="ECO:0007669"/>
    <property type="project" value="UniProtKB-SubCell"/>
</dbReference>
<organism evidence="9 10">
    <name type="scientific">Cladophialophora carrionii</name>
    <dbReference type="NCBI Taxonomy" id="86049"/>
    <lineage>
        <taxon>Eukaryota</taxon>
        <taxon>Fungi</taxon>
        <taxon>Dikarya</taxon>
        <taxon>Ascomycota</taxon>
        <taxon>Pezizomycotina</taxon>
        <taxon>Eurotiomycetes</taxon>
        <taxon>Chaetothyriomycetidae</taxon>
        <taxon>Chaetothyriales</taxon>
        <taxon>Herpotrichiellaceae</taxon>
        <taxon>Cladophialophora</taxon>
    </lineage>
</organism>
<feature type="region of interest" description="Disordered" evidence="6">
    <location>
        <begin position="657"/>
        <end position="728"/>
    </location>
</feature>